<dbReference type="InterPro" id="IPR027417">
    <property type="entry name" value="P-loop_NTPase"/>
</dbReference>
<name>A0A2N7CCE9_VIBSP</name>
<dbReference type="Gene3D" id="3.40.50.300">
    <property type="entry name" value="P-loop containing nucleotide triphosphate hydrolases"/>
    <property type="match status" value="1"/>
</dbReference>
<dbReference type="Proteomes" id="UP000235405">
    <property type="component" value="Unassembled WGS sequence"/>
</dbReference>
<sequence length="582" mass="62329">MLSDIDICRSTPLKNISEVAKQAGLQHNEHQPLGQYKSKVSLTSLERLANQQDGKLVVVTAITPTPLGEGKTVTTIGLAQGLAKIHQSAMACIRQPSMGPVFGVKGGAAGGGYSQVAPMEQLNLHLTGDIHAVTAAHNLASAAIDARLYHEHREGLEAFEARSGLKALNIDPSRIVWRRVLDHNDRALRMITVGKNEADKTINGLEREDGFDISAASELMAILALADDLQDLRKRIGRVVLAYNNQGSPLTAEDFNVAGAMTVTMKDSIEPTLMQTLEGVPTLIHAGPFANIAHGNSSIIADKIALKLSDFVVTEGGFGSDMGFEKACNIKVKASNKKPDCAVVVATLRGLKANSGLYDLRPGTPLPDSIFNNDQHALTAGFENLKWHINNVKQYKVPTVVAINRFPQDSAQELDALKQMIIDFDPSVSVEVSEAFGQGGEGAIQLAHAVVKACQTESKFKPLYYSEQSLEEKLMAVAEVGYGAASISLSPLARKQLTEFNQHGYGDLSVCLAKTPLSISTEAQIKGAPTQFNVPVRELKLCAGAGFIYALCGNVMTMPGLPDKPAFMSLDIDSNGNIIGLN</sequence>
<evidence type="ECO:0000256" key="4">
    <source>
        <dbReference type="ARBA" id="ARBA00022741"/>
    </source>
</evidence>
<dbReference type="GO" id="GO:0004329">
    <property type="term" value="F:formate-tetrahydrofolate ligase activity"/>
    <property type="evidence" value="ECO:0007669"/>
    <property type="project" value="UniProtKB-UniRule"/>
</dbReference>
<keyword evidence="5 8" id="KW-0067">ATP-binding</keyword>
<evidence type="ECO:0000256" key="7">
    <source>
        <dbReference type="ARBA" id="ARBA00061363"/>
    </source>
</evidence>
<comment type="caution">
    <text evidence="9">The sequence shown here is derived from an EMBL/GenBank/DDBJ whole genome shotgun (WGS) entry which is preliminary data.</text>
</comment>
<dbReference type="CDD" id="cd00477">
    <property type="entry name" value="FTHFS"/>
    <property type="match status" value="1"/>
</dbReference>
<evidence type="ECO:0000256" key="1">
    <source>
        <dbReference type="ARBA" id="ARBA00004777"/>
    </source>
</evidence>
<dbReference type="InterPro" id="IPR020628">
    <property type="entry name" value="Formate_THF_ligase_CS"/>
</dbReference>
<evidence type="ECO:0000256" key="5">
    <source>
        <dbReference type="ARBA" id="ARBA00022840"/>
    </source>
</evidence>
<evidence type="ECO:0000313" key="9">
    <source>
        <dbReference type="EMBL" id="PMF19877.1"/>
    </source>
</evidence>
<accession>A0A2N7CCE9</accession>
<dbReference type="FunFam" id="3.30.1510.10:FF:000001">
    <property type="entry name" value="Formate--tetrahydrofolate ligase"/>
    <property type="match status" value="1"/>
</dbReference>
<dbReference type="HAMAP" id="MF_01543">
    <property type="entry name" value="FTHFS"/>
    <property type="match status" value="1"/>
</dbReference>
<dbReference type="Gene3D" id="3.10.410.10">
    <property type="entry name" value="Formyltetrahydrofolate synthetase, domain 3"/>
    <property type="match status" value="1"/>
</dbReference>
<dbReference type="InterPro" id="IPR000559">
    <property type="entry name" value="Formate_THF_ligase"/>
</dbReference>
<protein>
    <recommendedName>
        <fullName evidence="8">Formate--tetrahydrofolate ligase</fullName>
        <ecNumber evidence="8">6.3.4.3</ecNumber>
    </recommendedName>
    <alternativeName>
        <fullName evidence="8">Formyltetrahydrofolate synthetase</fullName>
        <shortName evidence="8">FHS</shortName>
        <shortName evidence="8">FTHFS</shortName>
    </alternativeName>
</protein>
<dbReference type="GO" id="GO:0005524">
    <property type="term" value="F:ATP binding"/>
    <property type="evidence" value="ECO:0007669"/>
    <property type="project" value="UniProtKB-UniRule"/>
</dbReference>
<evidence type="ECO:0000256" key="3">
    <source>
        <dbReference type="ARBA" id="ARBA00022598"/>
    </source>
</evidence>
<dbReference type="Gene3D" id="3.30.1510.10">
    <property type="entry name" value="Domain 2, N(10)-formyltetrahydrofolate synthetase"/>
    <property type="match status" value="1"/>
</dbReference>
<dbReference type="EMBL" id="MCSW01000183">
    <property type="protein sequence ID" value="PMF19877.1"/>
    <property type="molecule type" value="Genomic_DNA"/>
</dbReference>
<dbReference type="NCBIfam" id="NF010030">
    <property type="entry name" value="PRK13505.1"/>
    <property type="match status" value="1"/>
</dbReference>
<dbReference type="NCBIfam" id="NF010031">
    <property type="entry name" value="PRK13506.1"/>
    <property type="match status" value="1"/>
</dbReference>
<dbReference type="Pfam" id="PF01268">
    <property type="entry name" value="FTHFS"/>
    <property type="match status" value="1"/>
</dbReference>
<dbReference type="EC" id="6.3.4.3" evidence="8"/>
<dbReference type="PROSITE" id="PS00722">
    <property type="entry name" value="FTHFS_2"/>
    <property type="match status" value="1"/>
</dbReference>
<dbReference type="SUPFAM" id="SSF52540">
    <property type="entry name" value="P-loop containing nucleoside triphosphate hydrolases"/>
    <property type="match status" value="1"/>
</dbReference>
<evidence type="ECO:0000313" key="10">
    <source>
        <dbReference type="Proteomes" id="UP000235405"/>
    </source>
</evidence>
<proteinExistence type="inferred from homology"/>
<dbReference type="AlphaFoldDB" id="A0A2N7CCE9"/>
<feature type="binding site" evidence="8">
    <location>
        <begin position="65"/>
        <end position="72"/>
    </location>
    <ligand>
        <name>ATP</name>
        <dbReference type="ChEBI" id="CHEBI:30616"/>
    </ligand>
</feature>
<dbReference type="PROSITE" id="PS00721">
    <property type="entry name" value="FTHFS_1"/>
    <property type="match status" value="1"/>
</dbReference>
<keyword evidence="4 8" id="KW-0547">Nucleotide-binding</keyword>
<evidence type="ECO:0000256" key="8">
    <source>
        <dbReference type="HAMAP-Rule" id="MF_01543"/>
    </source>
</evidence>
<evidence type="ECO:0000256" key="6">
    <source>
        <dbReference type="ARBA" id="ARBA00049033"/>
    </source>
</evidence>
<dbReference type="FunFam" id="3.10.410.10:FF:000001">
    <property type="entry name" value="Putative formate--tetrahydrofolate ligase"/>
    <property type="match status" value="1"/>
</dbReference>
<gene>
    <name evidence="8" type="primary">fhs</name>
    <name evidence="9" type="ORF">BCV19_12310</name>
</gene>
<comment type="pathway">
    <text evidence="1 8">One-carbon metabolism; tetrahydrofolate interconversion.</text>
</comment>
<comment type="catalytic activity">
    <reaction evidence="6 8">
        <text>(6S)-5,6,7,8-tetrahydrofolate + formate + ATP = (6R)-10-formyltetrahydrofolate + ADP + phosphate</text>
        <dbReference type="Rhea" id="RHEA:20221"/>
        <dbReference type="ChEBI" id="CHEBI:15740"/>
        <dbReference type="ChEBI" id="CHEBI:30616"/>
        <dbReference type="ChEBI" id="CHEBI:43474"/>
        <dbReference type="ChEBI" id="CHEBI:57453"/>
        <dbReference type="ChEBI" id="CHEBI:195366"/>
        <dbReference type="ChEBI" id="CHEBI:456216"/>
        <dbReference type="EC" id="6.3.4.3"/>
    </reaction>
</comment>
<dbReference type="UniPathway" id="UPA00193"/>
<keyword evidence="3 8" id="KW-0436">Ligase</keyword>
<organism evidence="9 10">
    <name type="scientific">Vibrio splendidus</name>
    <dbReference type="NCBI Taxonomy" id="29497"/>
    <lineage>
        <taxon>Bacteria</taxon>
        <taxon>Pseudomonadati</taxon>
        <taxon>Pseudomonadota</taxon>
        <taxon>Gammaproteobacteria</taxon>
        <taxon>Vibrionales</taxon>
        <taxon>Vibrionaceae</taxon>
        <taxon>Vibrio</taxon>
    </lineage>
</organism>
<reference evidence="10" key="1">
    <citation type="submission" date="2016-07" db="EMBL/GenBank/DDBJ databases">
        <title>Nontailed viruses are major unrecognized killers of bacteria in the ocean.</title>
        <authorList>
            <person name="Kauffman K."/>
            <person name="Hussain F."/>
            <person name="Yang J."/>
            <person name="Arevalo P."/>
            <person name="Brown J."/>
            <person name="Cutler M."/>
            <person name="Kelly L."/>
            <person name="Polz M.F."/>
        </authorList>
    </citation>
    <scope>NUCLEOTIDE SEQUENCE [LARGE SCALE GENOMIC DNA]</scope>
    <source>
        <strain evidence="10">10N.286.54.F3</strain>
    </source>
</reference>
<comment type="similarity">
    <text evidence="7 8">Belongs to the formate--tetrahydrofolate ligase family.</text>
</comment>
<keyword evidence="2 8" id="KW-0554">One-carbon metabolism</keyword>
<dbReference type="RefSeq" id="WP_102482779.1">
    <property type="nucleotide sequence ID" value="NZ_MCSW01000183.1"/>
</dbReference>
<dbReference type="GO" id="GO:0035999">
    <property type="term" value="P:tetrahydrofolate interconversion"/>
    <property type="evidence" value="ECO:0007669"/>
    <property type="project" value="UniProtKB-UniRule"/>
</dbReference>
<evidence type="ECO:0000256" key="2">
    <source>
        <dbReference type="ARBA" id="ARBA00022563"/>
    </source>
</evidence>